<reference evidence="3" key="1">
    <citation type="journal article" date="2004" name="Appl. Environ. Microbiol.">
        <title>Long-chain N-acyltyrosine synthases from environmental DNA.</title>
        <authorList>
            <person name="Brady S.F."/>
            <person name="Chao C.J."/>
            <person name="Clardy J."/>
        </authorList>
    </citation>
    <scope>NUCLEOTIDE SEQUENCE</scope>
</reference>
<proteinExistence type="predicted"/>
<dbReference type="Pfam" id="PF14258">
    <property type="entry name" value="DUF4350"/>
    <property type="match status" value="1"/>
</dbReference>
<evidence type="ECO:0000259" key="2">
    <source>
        <dbReference type="Pfam" id="PF14258"/>
    </source>
</evidence>
<evidence type="ECO:0000256" key="1">
    <source>
        <dbReference type="SAM" id="Phobius"/>
    </source>
</evidence>
<dbReference type="InterPro" id="IPR025646">
    <property type="entry name" value="DUF4350"/>
</dbReference>
<organism evidence="3">
    <name type="scientific">uncultured bacterium CSLG10</name>
    <dbReference type="NCBI Taxonomy" id="1091576"/>
    <lineage>
        <taxon>Bacteria</taxon>
        <taxon>environmental samples</taxon>
    </lineage>
</organism>
<name>G4WV60_9BACT</name>
<keyword evidence="1" id="KW-1133">Transmembrane helix</keyword>
<keyword evidence="1" id="KW-0472">Membrane</keyword>
<dbReference type="EMBL" id="JF429405">
    <property type="protein sequence ID" value="AEQ20312.1"/>
    <property type="molecule type" value="Genomic_DNA"/>
</dbReference>
<sequence>MQGGLTPTDRKLMWGFAVLFVLLVAGTAAFGPRQEEGSPIPSSYSSDSGGALAAYLLLLDLHYPVRRWEQPPNLITDSAAETLLILAEPTEAPTEHDQAALLKFVTDGGRVLFCGASIASFFPGATAVAKVSDPEWKEFAPALPSYLSRGADQVVMRPSGYWRDKNPALLRLYGDEKSPAVVAWRIGSGEVLWWAGATPLTNAGIIRAGNLELFLNSMAGPSGAPLSIYWDEYFHGARGSLWSYVAATPLPWGMLQIGLLMLALMFTFSRRSGPIVQPAAVSRLSPLEFVETMGGLYQRAHAAPIAVAAAYRLLRLELIRRLGSPVSDPDRDLARAAGQRLGLPRDELTATLDSAAHAASSAKFPARQALDLVQQLEGYVARLHDLNPRLQEKKK</sequence>
<protein>
    <recommendedName>
        <fullName evidence="2">DUF4350 domain-containing protein</fullName>
    </recommendedName>
</protein>
<feature type="domain" description="DUF4350" evidence="2">
    <location>
        <begin position="43"/>
        <end position="216"/>
    </location>
</feature>
<reference evidence="3" key="2">
    <citation type="journal article" date="2011" name="J. Bacteriol.">
        <title>Long-chain N-acyl amino acid synthases are linked to the putative PEP-CTERM/exosortase protein-sorting system in Gram-negative bacteria.</title>
        <authorList>
            <person name="Craig J.W."/>
            <person name="Cherry M.A."/>
            <person name="Brady S.F."/>
        </authorList>
    </citation>
    <scope>NUCLEOTIDE SEQUENCE</scope>
</reference>
<evidence type="ECO:0000313" key="3">
    <source>
        <dbReference type="EMBL" id="AEQ20312.1"/>
    </source>
</evidence>
<feature type="transmembrane region" description="Helical" evidence="1">
    <location>
        <begin position="12"/>
        <end position="31"/>
    </location>
</feature>
<accession>G4WV60</accession>
<keyword evidence="1" id="KW-0812">Transmembrane</keyword>
<dbReference type="AlphaFoldDB" id="G4WV60"/>